<feature type="compositionally biased region" description="Basic residues" evidence="1">
    <location>
        <begin position="30"/>
        <end position="48"/>
    </location>
</feature>
<name>A0A261SF77_9BORD</name>
<protein>
    <submittedName>
        <fullName evidence="2">Uncharacterized protein</fullName>
    </submittedName>
</protein>
<organism evidence="2 3">
    <name type="scientific">Bordetella genomosp. 1</name>
    <dbReference type="NCBI Taxonomy" id="1395607"/>
    <lineage>
        <taxon>Bacteria</taxon>
        <taxon>Pseudomonadati</taxon>
        <taxon>Pseudomonadota</taxon>
        <taxon>Betaproteobacteria</taxon>
        <taxon>Burkholderiales</taxon>
        <taxon>Alcaligenaceae</taxon>
        <taxon>Bordetella</taxon>
    </lineage>
</organism>
<feature type="region of interest" description="Disordered" evidence="1">
    <location>
        <begin position="1"/>
        <end position="68"/>
    </location>
</feature>
<dbReference type="AlphaFoldDB" id="A0A261SF77"/>
<evidence type="ECO:0000313" key="3">
    <source>
        <dbReference type="Proteomes" id="UP000217005"/>
    </source>
</evidence>
<feature type="compositionally biased region" description="Polar residues" evidence="1">
    <location>
        <begin position="55"/>
        <end position="68"/>
    </location>
</feature>
<proteinExistence type="predicted"/>
<sequence>MGLAQTAARLSPGLGPPFRAGSADWVKLPFRPRSRARRHAPRPPHFRCPKPTISAPASRSNCSRPCTS</sequence>
<evidence type="ECO:0000313" key="2">
    <source>
        <dbReference type="EMBL" id="OZI36044.1"/>
    </source>
</evidence>
<evidence type="ECO:0000256" key="1">
    <source>
        <dbReference type="SAM" id="MobiDB-lite"/>
    </source>
</evidence>
<comment type="caution">
    <text evidence="2">The sequence shown here is derived from an EMBL/GenBank/DDBJ whole genome shotgun (WGS) entry which is preliminary data.</text>
</comment>
<dbReference type="Proteomes" id="UP000217005">
    <property type="component" value="Unassembled WGS sequence"/>
</dbReference>
<reference evidence="2 3" key="1">
    <citation type="submission" date="2017-05" db="EMBL/GenBank/DDBJ databases">
        <title>Complete and WGS of Bordetella genogroups.</title>
        <authorList>
            <person name="Spilker T."/>
            <person name="LiPuma J."/>
        </authorList>
    </citation>
    <scope>NUCLEOTIDE SEQUENCE [LARGE SCALE GENOMIC DNA]</scope>
    <source>
        <strain evidence="2 3">AU17610</strain>
    </source>
</reference>
<gene>
    <name evidence="2" type="ORF">CEG14_13490</name>
</gene>
<dbReference type="EMBL" id="NEVL01000003">
    <property type="protein sequence ID" value="OZI36044.1"/>
    <property type="molecule type" value="Genomic_DNA"/>
</dbReference>
<accession>A0A261SF77</accession>